<feature type="transmembrane region" description="Helical" evidence="6">
    <location>
        <begin position="431"/>
        <end position="450"/>
    </location>
</feature>
<feature type="transmembrane region" description="Helical" evidence="6">
    <location>
        <begin position="363"/>
        <end position="382"/>
    </location>
</feature>
<comment type="caution">
    <text evidence="9">The sequence shown here is derived from an EMBL/GenBank/DDBJ whole genome shotgun (WGS) entry which is preliminary data.</text>
</comment>
<evidence type="ECO:0000259" key="7">
    <source>
        <dbReference type="Pfam" id="PF03772"/>
    </source>
</evidence>
<evidence type="ECO:0000259" key="8">
    <source>
        <dbReference type="Pfam" id="PF13567"/>
    </source>
</evidence>
<evidence type="ECO:0000313" key="9">
    <source>
        <dbReference type="EMBL" id="RCK36384.1"/>
    </source>
</evidence>
<dbReference type="InterPro" id="IPR052159">
    <property type="entry name" value="Competence_DNA_uptake"/>
</dbReference>
<keyword evidence="5 6" id="KW-0472">Membrane</keyword>
<keyword evidence="3 6" id="KW-0812">Transmembrane</keyword>
<feature type="transmembrane region" description="Helical" evidence="6">
    <location>
        <begin position="18"/>
        <end position="35"/>
    </location>
</feature>
<dbReference type="Pfam" id="PF13567">
    <property type="entry name" value="DUF4131"/>
    <property type="match status" value="1"/>
</dbReference>
<evidence type="ECO:0000256" key="2">
    <source>
        <dbReference type="ARBA" id="ARBA00022475"/>
    </source>
</evidence>
<dbReference type="Proteomes" id="UP000253226">
    <property type="component" value="Unassembled WGS sequence"/>
</dbReference>
<feature type="transmembrane region" description="Helical" evidence="6">
    <location>
        <begin position="65"/>
        <end position="86"/>
    </location>
</feature>
<comment type="subcellular location">
    <subcellularLocation>
        <location evidence="1">Cell membrane</location>
        <topology evidence="1">Multi-pass membrane protein</topology>
    </subcellularLocation>
</comment>
<feature type="domain" description="DUF4131" evidence="8">
    <location>
        <begin position="47"/>
        <end position="193"/>
    </location>
</feature>
<gene>
    <name evidence="9" type="ORF">TH19_14045</name>
</gene>
<evidence type="ECO:0000256" key="5">
    <source>
        <dbReference type="ARBA" id="ARBA00023136"/>
    </source>
</evidence>
<accession>A0A367W4L9</accession>
<dbReference type="PANTHER" id="PTHR30619">
    <property type="entry name" value="DNA INTERNALIZATION/COMPETENCE PROTEIN COMEC/REC2"/>
    <property type="match status" value="1"/>
</dbReference>
<name>A0A367W4L9_9PROT</name>
<proteinExistence type="predicted"/>
<dbReference type="NCBIfam" id="TIGR00360">
    <property type="entry name" value="ComEC_N-term"/>
    <property type="match status" value="1"/>
</dbReference>
<feature type="domain" description="ComEC/Rec2-related protein" evidence="7">
    <location>
        <begin position="238"/>
        <end position="519"/>
    </location>
</feature>
<dbReference type="PANTHER" id="PTHR30619:SF1">
    <property type="entry name" value="RECOMBINATION PROTEIN 2"/>
    <property type="match status" value="1"/>
</dbReference>
<feature type="transmembrane region" description="Helical" evidence="6">
    <location>
        <begin position="262"/>
        <end position="288"/>
    </location>
</feature>
<evidence type="ECO:0000256" key="3">
    <source>
        <dbReference type="ARBA" id="ARBA00022692"/>
    </source>
</evidence>
<evidence type="ECO:0000256" key="4">
    <source>
        <dbReference type="ARBA" id="ARBA00022989"/>
    </source>
</evidence>
<evidence type="ECO:0000313" key="10">
    <source>
        <dbReference type="Proteomes" id="UP000253226"/>
    </source>
</evidence>
<reference evidence="9 10" key="1">
    <citation type="submission" date="2014-07" db="EMBL/GenBank/DDBJ databases">
        <title>Draft genome sequence of Thalassospira profundimaris 35.</title>
        <authorList>
            <person name="Lai Q."/>
            <person name="Shao Z."/>
        </authorList>
    </citation>
    <scope>NUCLEOTIDE SEQUENCE [LARGE SCALE GENOMIC DNA]</scope>
    <source>
        <strain evidence="9 10">35</strain>
    </source>
</reference>
<dbReference type="GO" id="GO:0005886">
    <property type="term" value="C:plasma membrane"/>
    <property type="evidence" value="ECO:0007669"/>
    <property type="project" value="UniProtKB-SubCell"/>
</dbReference>
<keyword evidence="4 6" id="KW-1133">Transmembrane helix</keyword>
<evidence type="ECO:0000256" key="1">
    <source>
        <dbReference type="ARBA" id="ARBA00004651"/>
    </source>
</evidence>
<feature type="transmembrane region" description="Helical" evidence="6">
    <location>
        <begin position="402"/>
        <end position="425"/>
    </location>
</feature>
<dbReference type="OrthoDB" id="9790149at2"/>
<organism evidence="9 10">
    <name type="scientific">Thalassospira profundimaris</name>
    <dbReference type="NCBI Taxonomy" id="502049"/>
    <lineage>
        <taxon>Bacteria</taxon>
        <taxon>Pseudomonadati</taxon>
        <taxon>Pseudomonadota</taxon>
        <taxon>Alphaproteobacteria</taxon>
        <taxon>Rhodospirillales</taxon>
        <taxon>Thalassospiraceae</taxon>
        <taxon>Thalassospira</taxon>
    </lineage>
</organism>
<evidence type="ECO:0000256" key="6">
    <source>
        <dbReference type="SAM" id="Phobius"/>
    </source>
</evidence>
<dbReference type="InterPro" id="IPR025405">
    <property type="entry name" value="DUF4131"/>
</dbReference>
<dbReference type="InterPro" id="IPR004477">
    <property type="entry name" value="ComEC_N"/>
</dbReference>
<sequence length="704" mass="77304">MWFFSQVNFVVTSQRNKWFLSSVLFFGLGCALYFLLPARIGVSKNAVAVILLLSAFWMVRRFAMLAFALQLAASLMAGAFISAVHMELGPKSILTKTLYSTEIEGTVTNLEPRGSRLRVTLQPSRIDGLSPDQLVWKVRLSFLGDAEFAIGDQVRVRARLFPLRPPSVPDDPDFARNLYFSGIGATGFAFGRQFEVLKSASSFERSDLWSFVEKMRQSVSKSIDQYLSMPEAGIAKALIIGERGEVTPEIAEDLRKSGLAHLLAISGLHMGLLCGTVFFLVRLGFAALPFIALRYPVKKWAAVIAALAGLIYLGLSGATVPTQRAFVMLLVVWIALLLDRRAISLRLVGVAAVAVLVLRPDAILGASFQLSFAAVGALVAFYEGPGRRWLDRRGMHPWYERVFYYVVGLLITGVIVTAVTAPIIGFHFGRISMLGVFANLIAIPVMAFWVMPLIVLALALMPFGLAGWVLALMKPGLSLLIETAAMVAAQEWGLWYVSGLGFGAVACLMFALAWAMVWRDQVALGLALPLIVFAGMTYLNQRTPNVLVAGDQESWAVFDKDTGILHISDGVGDFQKSIWMGRFGIRPEDKDQRVQVCKTDPCLLSVGSELLQTRIIIASKLTNPFYACRNADVVVTLKTDLPRQTCRKAGTGTMIDDDVLWWQGGVAFDAEKITTDHTELETVRETSGHWPWIVIGGKAGRDSH</sequence>
<feature type="transmembrane region" description="Helical" evidence="6">
    <location>
        <begin position="522"/>
        <end position="539"/>
    </location>
</feature>
<keyword evidence="2" id="KW-1003">Cell membrane</keyword>
<feature type="transmembrane region" description="Helical" evidence="6">
    <location>
        <begin position="300"/>
        <end position="318"/>
    </location>
</feature>
<feature type="transmembrane region" description="Helical" evidence="6">
    <location>
        <begin position="493"/>
        <end position="515"/>
    </location>
</feature>
<dbReference type="Pfam" id="PF03772">
    <property type="entry name" value="Competence"/>
    <property type="match status" value="1"/>
</dbReference>
<protein>
    <submittedName>
        <fullName evidence="9">Competence protein ComEC</fullName>
    </submittedName>
</protein>
<dbReference type="AlphaFoldDB" id="A0A367W4L9"/>
<dbReference type="EMBL" id="JPWF01000008">
    <property type="protein sequence ID" value="RCK36384.1"/>
    <property type="molecule type" value="Genomic_DNA"/>
</dbReference>